<evidence type="ECO:0000256" key="10">
    <source>
        <dbReference type="SAM" id="SignalP"/>
    </source>
</evidence>
<evidence type="ECO:0000256" key="5">
    <source>
        <dbReference type="ARBA" id="ARBA00023180"/>
    </source>
</evidence>
<evidence type="ECO:0000256" key="3">
    <source>
        <dbReference type="ARBA" id="ARBA00022801"/>
    </source>
</evidence>
<keyword evidence="5" id="KW-0325">Glycoprotein</keyword>
<keyword evidence="10" id="KW-0732">Signal</keyword>
<evidence type="ECO:0000256" key="1">
    <source>
        <dbReference type="ARBA" id="ARBA00000966"/>
    </source>
</evidence>
<dbReference type="InterPro" id="IPR037019">
    <property type="entry name" value="Glyco_hydro_7_sf"/>
</dbReference>
<evidence type="ECO:0000256" key="6">
    <source>
        <dbReference type="ARBA" id="ARBA00023277"/>
    </source>
</evidence>
<name>A0ABR4P7I1_9HELO</name>
<feature type="signal peptide" evidence="10">
    <location>
        <begin position="1"/>
        <end position="19"/>
    </location>
</feature>
<sequence length="415" mass="44599">MPRTFSLLLLVSVLGLAVAQTPGKLPEKHPKIDTWECTKKKGCVKQTSALVLDALAHPVHQKDNPSLGCGDWGSGPNATICPDAASCAKNCIVEGISDYTTYGVSTKGSNLYMKQLRDDGSSASPRVYLLAENEKKYEMLQLTGRELAFDVDVSKLPCGMNSALYLSEMEDTGGQSRLNPGGAYYGTGYCDAQCFTTPFINGVANIAGKGSCCNEMDIWEANARATQLAPHTCNQTSLYQCTGAECAFDGVCDKNGCGQNPYGLGNKAYYGPGLKVNTKRPFTVVTQFPAERGVLKEIRRLYVQDGKIIQNSASNVTGVSQNYINDDYCQKTGAARFTDLGALKGMGDALSRGMVLIFSIWWDEGGFMNWLDSGSAGPCNATEGAPSVIRQVQPDTAVTFSNIKWGEIGSTYSGR</sequence>
<keyword evidence="6" id="KW-0119">Carbohydrate metabolism</keyword>
<evidence type="ECO:0000256" key="2">
    <source>
        <dbReference type="ARBA" id="ARBA00006044"/>
    </source>
</evidence>
<dbReference type="Gene3D" id="2.70.100.10">
    <property type="entry name" value="Glycoside hydrolase, family 7, domain"/>
    <property type="match status" value="1"/>
</dbReference>
<dbReference type="PRINTS" id="PR00734">
    <property type="entry name" value="GLHYDRLASE7"/>
</dbReference>
<dbReference type="Pfam" id="PF00840">
    <property type="entry name" value="Glyco_hydro_7"/>
    <property type="match status" value="1"/>
</dbReference>
<dbReference type="SUPFAM" id="SSF49899">
    <property type="entry name" value="Concanavalin A-like lectins/glucanases"/>
    <property type="match status" value="1"/>
</dbReference>
<organism evidence="11 12">
    <name type="scientific">Phlyctema vagabunda</name>
    <dbReference type="NCBI Taxonomy" id="108571"/>
    <lineage>
        <taxon>Eukaryota</taxon>
        <taxon>Fungi</taxon>
        <taxon>Dikarya</taxon>
        <taxon>Ascomycota</taxon>
        <taxon>Pezizomycotina</taxon>
        <taxon>Leotiomycetes</taxon>
        <taxon>Helotiales</taxon>
        <taxon>Dermateaceae</taxon>
        <taxon>Phlyctema</taxon>
    </lineage>
</organism>
<evidence type="ECO:0000313" key="12">
    <source>
        <dbReference type="Proteomes" id="UP001629113"/>
    </source>
</evidence>
<dbReference type="CDD" id="cd07999">
    <property type="entry name" value="GH7_CBH_EG"/>
    <property type="match status" value="1"/>
</dbReference>
<dbReference type="InterPro" id="IPR013320">
    <property type="entry name" value="ConA-like_dom_sf"/>
</dbReference>
<keyword evidence="7 9" id="KW-0326">Glycosidase</keyword>
<keyword evidence="12" id="KW-1185">Reference proteome</keyword>
<proteinExistence type="inferred from homology"/>
<evidence type="ECO:0000313" key="11">
    <source>
        <dbReference type="EMBL" id="KAL3419268.1"/>
    </source>
</evidence>
<keyword evidence="8 9" id="KW-0624">Polysaccharide degradation</keyword>
<dbReference type="Proteomes" id="UP001629113">
    <property type="component" value="Unassembled WGS sequence"/>
</dbReference>
<dbReference type="EMBL" id="JBFCZG010000008">
    <property type="protein sequence ID" value="KAL3419268.1"/>
    <property type="molecule type" value="Genomic_DNA"/>
</dbReference>
<dbReference type="InterPro" id="IPR001722">
    <property type="entry name" value="Glyco_hydro_7"/>
</dbReference>
<dbReference type="EC" id="3.2.1.-" evidence="9"/>
<dbReference type="GO" id="GO:0016787">
    <property type="term" value="F:hydrolase activity"/>
    <property type="evidence" value="ECO:0007669"/>
    <property type="project" value="UniProtKB-KW"/>
</dbReference>
<dbReference type="PANTHER" id="PTHR33753:SF1">
    <property type="entry name" value="ENDO-BETA-1,4-GLUCANASE CELB"/>
    <property type="match status" value="1"/>
</dbReference>
<reference evidence="11 12" key="1">
    <citation type="submission" date="2024-06" db="EMBL/GenBank/DDBJ databases">
        <title>Complete genome of Phlyctema vagabunda strain 19-DSS-EL-015.</title>
        <authorList>
            <person name="Fiorenzani C."/>
        </authorList>
    </citation>
    <scope>NUCLEOTIDE SEQUENCE [LARGE SCALE GENOMIC DNA]</scope>
    <source>
        <strain evidence="11 12">19-DSS-EL-015</strain>
    </source>
</reference>
<protein>
    <recommendedName>
        <fullName evidence="9">Glucanase</fullName>
        <ecNumber evidence="9">3.2.1.-</ecNumber>
    </recommendedName>
</protein>
<feature type="chain" id="PRO_5045836145" description="Glucanase" evidence="10">
    <location>
        <begin position="20"/>
        <end position="415"/>
    </location>
</feature>
<keyword evidence="3 9" id="KW-0378">Hydrolase</keyword>
<comment type="caution">
    <text evidence="11">The sequence shown here is derived from an EMBL/GenBank/DDBJ whole genome shotgun (WGS) entry which is preliminary data.</text>
</comment>
<evidence type="ECO:0000256" key="7">
    <source>
        <dbReference type="ARBA" id="ARBA00023295"/>
    </source>
</evidence>
<dbReference type="PANTHER" id="PTHR33753">
    <property type="entry name" value="1,4-BETA-D-GLUCAN CELLOBIOHYDROLASE B"/>
    <property type="match status" value="1"/>
</dbReference>
<evidence type="ECO:0000256" key="4">
    <source>
        <dbReference type="ARBA" id="ARBA00023001"/>
    </source>
</evidence>
<gene>
    <name evidence="11" type="ORF">PVAG01_09490</name>
</gene>
<comment type="catalytic activity">
    <reaction evidence="1">
        <text>Endohydrolysis of (1-&gt;4)-beta-D-glucosidic linkages in cellulose, lichenin and cereal beta-D-glucans.</text>
        <dbReference type="EC" id="3.2.1.4"/>
    </reaction>
</comment>
<evidence type="ECO:0000256" key="8">
    <source>
        <dbReference type="ARBA" id="ARBA00023326"/>
    </source>
</evidence>
<accession>A0ABR4P7I1</accession>
<evidence type="ECO:0000256" key="9">
    <source>
        <dbReference type="RuleBase" id="RU361164"/>
    </source>
</evidence>
<keyword evidence="4 9" id="KW-0136">Cellulose degradation</keyword>
<comment type="similarity">
    <text evidence="2 9">Belongs to the glycosyl hydrolase 7 (cellulase C) family.</text>
</comment>